<dbReference type="InterPro" id="IPR012340">
    <property type="entry name" value="NA-bd_OB-fold"/>
</dbReference>
<name>A0A699GNJ6_TANCI</name>
<dbReference type="PANTHER" id="PTHR47165:SF4">
    <property type="entry name" value="OS03G0429900 PROTEIN"/>
    <property type="match status" value="1"/>
</dbReference>
<protein>
    <submittedName>
        <fullName evidence="1">Nucleic acid-binding, OB-fold protein</fullName>
    </submittedName>
</protein>
<proteinExistence type="predicted"/>
<evidence type="ECO:0000313" key="1">
    <source>
        <dbReference type="EMBL" id="GEV59345.1"/>
    </source>
</evidence>
<comment type="caution">
    <text evidence="1">The sequence shown here is derived from an EMBL/GenBank/DDBJ whole genome shotgun (WGS) entry which is preliminary data.</text>
</comment>
<reference evidence="1" key="1">
    <citation type="journal article" date="2019" name="Sci. Rep.">
        <title>Draft genome of Tanacetum cinerariifolium, the natural source of mosquito coil.</title>
        <authorList>
            <person name="Yamashiro T."/>
            <person name="Shiraishi A."/>
            <person name="Satake H."/>
            <person name="Nakayama K."/>
        </authorList>
    </citation>
    <scope>NUCLEOTIDE SEQUENCE</scope>
</reference>
<organism evidence="1">
    <name type="scientific">Tanacetum cinerariifolium</name>
    <name type="common">Dalmatian daisy</name>
    <name type="synonym">Chrysanthemum cinerariifolium</name>
    <dbReference type="NCBI Taxonomy" id="118510"/>
    <lineage>
        <taxon>Eukaryota</taxon>
        <taxon>Viridiplantae</taxon>
        <taxon>Streptophyta</taxon>
        <taxon>Embryophyta</taxon>
        <taxon>Tracheophyta</taxon>
        <taxon>Spermatophyta</taxon>
        <taxon>Magnoliopsida</taxon>
        <taxon>eudicotyledons</taxon>
        <taxon>Gunneridae</taxon>
        <taxon>Pentapetalae</taxon>
        <taxon>asterids</taxon>
        <taxon>campanulids</taxon>
        <taxon>Asterales</taxon>
        <taxon>Asteraceae</taxon>
        <taxon>Asteroideae</taxon>
        <taxon>Anthemideae</taxon>
        <taxon>Anthemidinae</taxon>
        <taxon>Tanacetum</taxon>
    </lineage>
</organism>
<dbReference type="AlphaFoldDB" id="A0A699GNJ6"/>
<dbReference type="EMBL" id="BKCJ010028130">
    <property type="protein sequence ID" value="GEV59345.1"/>
    <property type="molecule type" value="Genomic_DNA"/>
</dbReference>
<accession>A0A699GNJ6</accession>
<sequence length="182" mass="21218">MTQTTIAALKVRQENCVLEAKTLENPLSLRFRKITTFEILMEKESEFPKHHFEFIAYNPLQSKVPYRDENNKMIYPILTEAASTDVQLEATPATYYYINPQIPKAENAYTIHHFHYPEQEKTRNRQTVQTLLEQDPTTFKGVRFTCEAVVTSVNNNRSWSYPSCSKASTKRNGIYTCEDHEK</sequence>
<gene>
    <name evidence="1" type="ORF">Tci_131322</name>
</gene>
<dbReference type="PANTHER" id="PTHR47165">
    <property type="entry name" value="OS03G0429900 PROTEIN"/>
    <property type="match status" value="1"/>
</dbReference>
<dbReference type="Gene3D" id="2.40.50.140">
    <property type="entry name" value="Nucleic acid-binding proteins"/>
    <property type="match status" value="1"/>
</dbReference>